<dbReference type="GO" id="GO:0000981">
    <property type="term" value="F:DNA-binding transcription factor activity, RNA polymerase II-specific"/>
    <property type="evidence" value="ECO:0007669"/>
    <property type="project" value="InterPro"/>
</dbReference>
<keyword evidence="6" id="KW-0472">Membrane</keyword>
<keyword evidence="3" id="KW-0805">Transcription regulation</keyword>
<dbReference type="GO" id="GO:0005634">
    <property type="term" value="C:nucleus"/>
    <property type="evidence" value="ECO:0007669"/>
    <property type="project" value="UniProtKB-SubCell"/>
</dbReference>
<dbReference type="CDD" id="cd12148">
    <property type="entry name" value="fungal_TF_MHR"/>
    <property type="match status" value="1"/>
</dbReference>
<evidence type="ECO:0000259" key="7">
    <source>
        <dbReference type="SMART" id="SM00906"/>
    </source>
</evidence>
<dbReference type="Proteomes" id="UP000054321">
    <property type="component" value="Unassembled WGS sequence"/>
</dbReference>
<evidence type="ECO:0000313" key="9">
    <source>
        <dbReference type="Proteomes" id="UP000054321"/>
    </source>
</evidence>
<dbReference type="OrthoDB" id="3462402at2759"/>
<proteinExistence type="predicted"/>
<feature type="transmembrane region" description="Helical" evidence="6">
    <location>
        <begin position="389"/>
        <end position="411"/>
    </location>
</feature>
<accession>A0A0C3HLV8</accession>
<name>A0A0C3HLV8_OIDMZ</name>
<reference evidence="8 9" key="1">
    <citation type="submission" date="2014-04" db="EMBL/GenBank/DDBJ databases">
        <authorList>
            <consortium name="DOE Joint Genome Institute"/>
            <person name="Kuo A."/>
            <person name="Martino E."/>
            <person name="Perotto S."/>
            <person name="Kohler A."/>
            <person name="Nagy L.G."/>
            <person name="Floudas D."/>
            <person name="Copeland A."/>
            <person name="Barry K.W."/>
            <person name="Cichocki N."/>
            <person name="Veneault-Fourrey C."/>
            <person name="LaButti K."/>
            <person name="Lindquist E.A."/>
            <person name="Lipzen A."/>
            <person name="Lundell T."/>
            <person name="Morin E."/>
            <person name="Murat C."/>
            <person name="Sun H."/>
            <person name="Tunlid A."/>
            <person name="Henrissat B."/>
            <person name="Grigoriev I.V."/>
            <person name="Hibbett D.S."/>
            <person name="Martin F."/>
            <person name="Nordberg H.P."/>
            <person name="Cantor M.N."/>
            <person name="Hua S.X."/>
        </authorList>
    </citation>
    <scope>NUCLEOTIDE SEQUENCE [LARGE SCALE GENOMIC DNA]</scope>
    <source>
        <strain evidence="8 9">Zn</strain>
    </source>
</reference>
<gene>
    <name evidence="8" type="ORF">OIDMADRAFT_110830</name>
</gene>
<dbReference type="InterPro" id="IPR007219">
    <property type="entry name" value="XnlR_reg_dom"/>
</dbReference>
<sequence length="444" mass="50484">IINGMCALSARFSAAPIFDGIPVKDRGTPFAQRAMFIYQEAPKDEEFNSAELSHLQGCILLAFYYQTASANSKSWLLTGACCRIAYDLGLNTVDEDIINAAESRETIHISAEDWVHREELRRAWWSIWELDAFASTVSCKPYSINQTRMHVFLPVSDANWFSEKPIESTHLGEVPLTTWKSLQLSQNQDERAWFLVCNCLLKQAHELGQRHKIPTQARKDLETALACFSLTLPPQFHLNSPSLVFNDANYSKNNWIIATNLLLQGARIYCFRMKGNESSSLSHANDSVAPSGDASLNRDKSTHEYRQYVQEMLRAVKVWSPEYIALCSPFIVCSLLGPASLVIKDSHEISAEGQMVELAIARFASYWNLGSLMLSMARFIALFCLKPGLLYTLIGFTNQIQKLLVVFLLLTRARMRHMRHRRKRFRSASRLSYPLRLKSQMSRA</sequence>
<keyword evidence="5" id="KW-0539">Nucleus</keyword>
<dbReference type="InterPro" id="IPR050815">
    <property type="entry name" value="TF_fung"/>
</dbReference>
<dbReference type="HOGENOM" id="CLU_011017_2_2_1"/>
<dbReference type="STRING" id="913774.A0A0C3HLV8"/>
<organism evidence="8 9">
    <name type="scientific">Oidiodendron maius (strain Zn)</name>
    <dbReference type="NCBI Taxonomy" id="913774"/>
    <lineage>
        <taxon>Eukaryota</taxon>
        <taxon>Fungi</taxon>
        <taxon>Dikarya</taxon>
        <taxon>Ascomycota</taxon>
        <taxon>Pezizomycotina</taxon>
        <taxon>Leotiomycetes</taxon>
        <taxon>Leotiomycetes incertae sedis</taxon>
        <taxon>Myxotrichaceae</taxon>
        <taxon>Oidiodendron</taxon>
    </lineage>
</organism>
<keyword evidence="4" id="KW-0804">Transcription</keyword>
<keyword evidence="6" id="KW-1133">Transmembrane helix</keyword>
<evidence type="ECO:0000256" key="3">
    <source>
        <dbReference type="ARBA" id="ARBA00023015"/>
    </source>
</evidence>
<evidence type="ECO:0000313" key="8">
    <source>
        <dbReference type="EMBL" id="KIN09106.1"/>
    </source>
</evidence>
<reference evidence="9" key="2">
    <citation type="submission" date="2015-01" db="EMBL/GenBank/DDBJ databases">
        <title>Evolutionary Origins and Diversification of the Mycorrhizal Mutualists.</title>
        <authorList>
            <consortium name="DOE Joint Genome Institute"/>
            <consortium name="Mycorrhizal Genomics Consortium"/>
            <person name="Kohler A."/>
            <person name="Kuo A."/>
            <person name="Nagy L.G."/>
            <person name="Floudas D."/>
            <person name="Copeland A."/>
            <person name="Barry K.W."/>
            <person name="Cichocki N."/>
            <person name="Veneault-Fourrey C."/>
            <person name="LaButti K."/>
            <person name="Lindquist E.A."/>
            <person name="Lipzen A."/>
            <person name="Lundell T."/>
            <person name="Morin E."/>
            <person name="Murat C."/>
            <person name="Riley R."/>
            <person name="Ohm R."/>
            <person name="Sun H."/>
            <person name="Tunlid A."/>
            <person name="Henrissat B."/>
            <person name="Grigoriev I.V."/>
            <person name="Hibbett D.S."/>
            <person name="Martin F."/>
        </authorList>
    </citation>
    <scope>NUCLEOTIDE SEQUENCE [LARGE SCALE GENOMIC DNA]</scope>
    <source>
        <strain evidence="9">Zn</strain>
    </source>
</reference>
<dbReference type="GO" id="GO:0006351">
    <property type="term" value="P:DNA-templated transcription"/>
    <property type="evidence" value="ECO:0007669"/>
    <property type="project" value="InterPro"/>
</dbReference>
<dbReference type="InParanoid" id="A0A0C3HLV8"/>
<evidence type="ECO:0000256" key="1">
    <source>
        <dbReference type="ARBA" id="ARBA00004123"/>
    </source>
</evidence>
<evidence type="ECO:0000256" key="6">
    <source>
        <dbReference type="SAM" id="Phobius"/>
    </source>
</evidence>
<dbReference type="EMBL" id="KN832870">
    <property type="protein sequence ID" value="KIN09106.1"/>
    <property type="molecule type" value="Genomic_DNA"/>
</dbReference>
<evidence type="ECO:0000256" key="2">
    <source>
        <dbReference type="ARBA" id="ARBA00022723"/>
    </source>
</evidence>
<evidence type="ECO:0000256" key="5">
    <source>
        <dbReference type="ARBA" id="ARBA00023242"/>
    </source>
</evidence>
<comment type="subcellular location">
    <subcellularLocation>
        <location evidence="1">Nucleus</location>
    </subcellularLocation>
</comment>
<dbReference type="SMART" id="SM00906">
    <property type="entry name" value="Fungal_trans"/>
    <property type="match status" value="1"/>
</dbReference>
<dbReference type="GO" id="GO:0003677">
    <property type="term" value="F:DNA binding"/>
    <property type="evidence" value="ECO:0007669"/>
    <property type="project" value="InterPro"/>
</dbReference>
<dbReference type="AlphaFoldDB" id="A0A0C3HLV8"/>
<evidence type="ECO:0000256" key="4">
    <source>
        <dbReference type="ARBA" id="ARBA00023163"/>
    </source>
</evidence>
<feature type="non-terminal residue" evidence="8">
    <location>
        <position position="1"/>
    </location>
</feature>
<keyword evidence="6" id="KW-0812">Transmembrane</keyword>
<feature type="domain" description="Xylanolytic transcriptional activator regulatory" evidence="7">
    <location>
        <begin position="74"/>
        <end position="160"/>
    </location>
</feature>
<dbReference type="PANTHER" id="PTHR47338">
    <property type="entry name" value="ZN(II)2CYS6 TRANSCRIPTION FACTOR (EUROFUNG)-RELATED"/>
    <property type="match status" value="1"/>
</dbReference>
<dbReference type="Pfam" id="PF04082">
    <property type="entry name" value="Fungal_trans"/>
    <property type="match status" value="1"/>
</dbReference>
<dbReference type="PANTHER" id="PTHR47338:SF10">
    <property type="entry name" value="TRANSCRIPTION FACTOR DOMAIN-CONTAINING PROTEIN-RELATED"/>
    <property type="match status" value="1"/>
</dbReference>
<protein>
    <recommendedName>
        <fullName evidence="7">Xylanolytic transcriptional activator regulatory domain-containing protein</fullName>
    </recommendedName>
</protein>
<keyword evidence="2" id="KW-0479">Metal-binding</keyword>
<keyword evidence="9" id="KW-1185">Reference proteome</keyword>
<dbReference type="GO" id="GO:0008270">
    <property type="term" value="F:zinc ion binding"/>
    <property type="evidence" value="ECO:0007669"/>
    <property type="project" value="InterPro"/>
</dbReference>